<dbReference type="PANTHER" id="PTHR19328">
    <property type="entry name" value="HEDGEHOG-INTERACTING PROTEIN"/>
    <property type="match status" value="1"/>
</dbReference>
<dbReference type="PANTHER" id="PTHR19328:SF75">
    <property type="entry name" value="ALDOSE SUGAR DEHYDROGENASE YLII"/>
    <property type="match status" value="1"/>
</dbReference>
<dbReference type="InterPro" id="IPR012938">
    <property type="entry name" value="Glc/Sorbosone_DH"/>
</dbReference>
<dbReference type="OrthoDB" id="9770043at2"/>
<dbReference type="Gene3D" id="2.120.10.30">
    <property type="entry name" value="TolB, C-terminal domain"/>
    <property type="match status" value="1"/>
</dbReference>
<dbReference type="RefSeq" id="WP_036187586.1">
    <property type="nucleotide sequence ID" value="NZ_AVDA01000015.1"/>
</dbReference>
<accession>A0A0A3HZA9</accession>
<dbReference type="eggNOG" id="COG2133">
    <property type="taxonomic scope" value="Bacteria"/>
</dbReference>
<keyword evidence="3" id="KW-1185">Reference proteome</keyword>
<dbReference type="InterPro" id="IPR011041">
    <property type="entry name" value="Quinoprot_gluc/sorb_DH_b-prop"/>
</dbReference>
<gene>
    <name evidence="2" type="ORF">CD29_13565</name>
</gene>
<comment type="caution">
    <text evidence="2">The sequence shown here is derived from an EMBL/GenBank/DDBJ whole genome shotgun (WGS) entry which is preliminary data.</text>
</comment>
<reference evidence="2 3" key="1">
    <citation type="submission" date="2014-02" db="EMBL/GenBank/DDBJ databases">
        <title>Draft genome sequence of Lysinibacillus manganicus DSM 26584T.</title>
        <authorList>
            <person name="Zhang F."/>
            <person name="Wang G."/>
            <person name="Zhang L."/>
        </authorList>
    </citation>
    <scope>NUCLEOTIDE SEQUENCE [LARGE SCALE GENOMIC DNA]</scope>
    <source>
        <strain evidence="2 3">DSM 26584</strain>
    </source>
</reference>
<dbReference type="AlphaFoldDB" id="A0A0A3HZA9"/>
<evidence type="ECO:0000259" key="1">
    <source>
        <dbReference type="Pfam" id="PF07995"/>
    </source>
</evidence>
<dbReference type="InterPro" id="IPR011042">
    <property type="entry name" value="6-blade_b-propeller_TolB-like"/>
</dbReference>
<name>A0A0A3HZA9_9BACL</name>
<organism evidence="2 3">
    <name type="scientific">Ureibacillus manganicus DSM 26584</name>
    <dbReference type="NCBI Taxonomy" id="1384049"/>
    <lineage>
        <taxon>Bacteria</taxon>
        <taxon>Bacillati</taxon>
        <taxon>Bacillota</taxon>
        <taxon>Bacilli</taxon>
        <taxon>Bacillales</taxon>
        <taxon>Caryophanaceae</taxon>
        <taxon>Ureibacillus</taxon>
    </lineage>
</organism>
<dbReference type="SUPFAM" id="SSF50952">
    <property type="entry name" value="Soluble quinoprotein glucose dehydrogenase"/>
    <property type="match status" value="1"/>
</dbReference>
<feature type="domain" description="Glucose/Sorbosone dehydrogenase" evidence="1">
    <location>
        <begin position="71"/>
        <end position="276"/>
    </location>
</feature>
<evidence type="ECO:0000313" key="3">
    <source>
        <dbReference type="Proteomes" id="UP000030416"/>
    </source>
</evidence>
<protein>
    <submittedName>
        <fullName evidence="2">Glucose dehydrogenase</fullName>
    </submittedName>
</protein>
<dbReference type="Pfam" id="PF07995">
    <property type="entry name" value="GSDH"/>
    <property type="match status" value="1"/>
</dbReference>
<evidence type="ECO:0000313" key="2">
    <source>
        <dbReference type="EMBL" id="KGR77911.1"/>
    </source>
</evidence>
<dbReference type="STRING" id="1384049.CD29_13565"/>
<proteinExistence type="predicted"/>
<sequence length="470" mass="52217">MNNVKVRLRPIASKLNLPTVLKTAILPGESIERLFIATQVGEIFYVGDGFIKLFLDIRSRIIKLGTNGGYDERGLLGLAFHTNFHNNGLFYLHYTLAGTQGPGALSGPFEPNPCDPSTLNLKWTNRETQFDHIDTIEEWIFQSNSMPQKRRTLLNLKRPFMNHNGVNSLNFSPETGRLVLTTGDGGSGYDPFNLSQDDMEIAGKIIEIDVANNTSIDTPPTVTRFNELPVPTQEILTVIAKGVRNIPGISYQSYENGYIKYVGNVGQDMVESIFSFSDYKPIPVTQLTKASSNQPVLDQEGFINFGWRGWEGSFPTSIIGSCSTNEEKVERTIAYYVEAIKTNTKRLQPLTSYYHIDSRPEKFEGNALTGVQAYMGNAIPELTGSVIFTDFAQGEESKSPTTGVLAYTRVRTDCKHSDFSLIHTDYQFGSPSAYYVSLGTNLSHTSLFLGVYGSANVTDYYKGTVFEIVP</sequence>
<dbReference type="Proteomes" id="UP000030416">
    <property type="component" value="Unassembled WGS sequence"/>
</dbReference>
<dbReference type="EMBL" id="JPVN01000015">
    <property type="protein sequence ID" value="KGR77911.1"/>
    <property type="molecule type" value="Genomic_DNA"/>
</dbReference>